<gene>
    <name evidence="1" type="ORF">SDC9_86487</name>
</gene>
<accession>A0A644ZJ17</accession>
<dbReference type="EMBL" id="VSSQ01008789">
    <property type="protein sequence ID" value="MPM39851.1"/>
    <property type="molecule type" value="Genomic_DNA"/>
</dbReference>
<organism evidence="1">
    <name type="scientific">bioreactor metagenome</name>
    <dbReference type="NCBI Taxonomy" id="1076179"/>
    <lineage>
        <taxon>unclassified sequences</taxon>
        <taxon>metagenomes</taxon>
        <taxon>ecological metagenomes</taxon>
    </lineage>
</organism>
<dbReference type="AlphaFoldDB" id="A0A644ZJ17"/>
<evidence type="ECO:0000313" key="1">
    <source>
        <dbReference type="EMBL" id="MPM39851.1"/>
    </source>
</evidence>
<sequence length="146" mass="15685">MRGKAPLALMEQLVMVLVFALAAALCVQAFAVSDRISETAAARDRAVQLAQSAAEIMKSCGGDMVQAQSAAMERLGGQRSQGVWYVLYDRDWNEVSDDGSKEAAYRLEGLPDSDGGQPKGEIRVSEENGETLISLPVAWQEVNGHA</sequence>
<reference evidence="1" key="1">
    <citation type="submission" date="2019-08" db="EMBL/GenBank/DDBJ databases">
        <authorList>
            <person name="Kucharzyk K."/>
            <person name="Murdoch R.W."/>
            <person name="Higgins S."/>
            <person name="Loffler F."/>
        </authorList>
    </citation>
    <scope>NUCLEOTIDE SEQUENCE</scope>
</reference>
<protein>
    <submittedName>
        <fullName evidence="1">Uncharacterized protein</fullName>
    </submittedName>
</protein>
<comment type="caution">
    <text evidence="1">The sequence shown here is derived from an EMBL/GenBank/DDBJ whole genome shotgun (WGS) entry which is preliminary data.</text>
</comment>
<proteinExistence type="predicted"/>
<name>A0A644ZJ17_9ZZZZ</name>